<dbReference type="PANTHER" id="PTHR43265">
    <property type="entry name" value="ESTERASE ESTD"/>
    <property type="match status" value="1"/>
</dbReference>
<name>A0ABS5NW90_9BACI</name>
<protein>
    <submittedName>
        <fullName evidence="2">Alpha/beta hydrolase</fullName>
    </submittedName>
</protein>
<dbReference type="Pfam" id="PF12146">
    <property type="entry name" value="Hydrolase_4"/>
    <property type="match status" value="1"/>
</dbReference>
<keyword evidence="3" id="KW-1185">Reference proteome</keyword>
<accession>A0ABS5NW90</accession>
<evidence type="ECO:0000259" key="1">
    <source>
        <dbReference type="Pfam" id="PF12146"/>
    </source>
</evidence>
<dbReference type="SUPFAM" id="SSF53474">
    <property type="entry name" value="alpha/beta-Hydrolases"/>
    <property type="match status" value="1"/>
</dbReference>
<keyword evidence="2" id="KW-0378">Hydrolase</keyword>
<dbReference type="PANTHER" id="PTHR43265:SF1">
    <property type="entry name" value="ESTERASE ESTD"/>
    <property type="match status" value="1"/>
</dbReference>
<dbReference type="Proteomes" id="UP000681027">
    <property type="component" value="Unassembled WGS sequence"/>
</dbReference>
<evidence type="ECO:0000313" key="3">
    <source>
        <dbReference type="Proteomes" id="UP000681027"/>
    </source>
</evidence>
<organism evidence="2 3">
    <name type="scientific">Cytobacillus citreus</name>
    <dbReference type="NCBI Taxonomy" id="2833586"/>
    <lineage>
        <taxon>Bacteria</taxon>
        <taxon>Bacillati</taxon>
        <taxon>Bacillota</taxon>
        <taxon>Bacilli</taxon>
        <taxon>Bacillales</taxon>
        <taxon>Bacillaceae</taxon>
        <taxon>Cytobacillus</taxon>
    </lineage>
</organism>
<dbReference type="EMBL" id="JAGYPM010000004">
    <property type="protein sequence ID" value="MBS4192087.1"/>
    <property type="molecule type" value="Genomic_DNA"/>
</dbReference>
<dbReference type="GO" id="GO:0016787">
    <property type="term" value="F:hydrolase activity"/>
    <property type="evidence" value="ECO:0007669"/>
    <property type="project" value="UniProtKB-KW"/>
</dbReference>
<sequence>MLLCVVVSLSLLLLGCSQENKKEIETKEKGGSSLKSIEGKWEGSIQIPNQPLPIIVQFSSKGGTISIPVQGGDQYPLSNVKLIDSSLSFSMDIQGQHITFNGKVEGEKITGTFKQQGQSLPFELMKASDDKAEEVGEAVQIELKDGTMQGVLTTPQGNGPFPIMIIIAGSGPTDKDGNSAALPGKNDSLKMLAKDLAAHGVASIRYDKRGIGQNVNLGGKEEDMRFDHFIKDASSWVEFAKGDKSFSKVGIIGHSEGSLIGMIAASETDADAFISIAGVGRLIDQVLLEQLEGQMPENLLQESKDILDKLKIGEEVQSVSTELQSLFRRSVQPYMISWLQYNPQEQLQKLDIPVFIVNGDRDIQVPVTDAEVLHKAKKDSELFIVEGMNHVLKEAPEDREGNIATYSNPTLPLAKGLMDNIIGFLEKNEVLQK</sequence>
<dbReference type="InterPro" id="IPR053145">
    <property type="entry name" value="AB_hydrolase_Est10"/>
</dbReference>
<comment type="caution">
    <text evidence="2">The sequence shown here is derived from an EMBL/GenBank/DDBJ whole genome shotgun (WGS) entry which is preliminary data.</text>
</comment>
<gene>
    <name evidence="2" type="ORF">KHA94_18135</name>
</gene>
<proteinExistence type="predicted"/>
<dbReference type="Gene3D" id="3.40.50.1820">
    <property type="entry name" value="alpha/beta hydrolase"/>
    <property type="match status" value="1"/>
</dbReference>
<reference evidence="2 3" key="1">
    <citation type="submission" date="2021-05" db="EMBL/GenBank/DDBJ databases">
        <title>Novel Bacillus species.</title>
        <authorList>
            <person name="Liu G."/>
        </authorList>
    </citation>
    <scope>NUCLEOTIDE SEQUENCE [LARGE SCALE GENOMIC DNA]</scope>
    <source>
        <strain evidence="2 3">FJAT-49705</strain>
    </source>
</reference>
<dbReference type="InterPro" id="IPR022742">
    <property type="entry name" value="Hydrolase_4"/>
</dbReference>
<feature type="domain" description="Serine aminopeptidase S33" evidence="1">
    <location>
        <begin position="191"/>
        <end position="392"/>
    </location>
</feature>
<evidence type="ECO:0000313" key="2">
    <source>
        <dbReference type="EMBL" id="MBS4192087.1"/>
    </source>
</evidence>
<dbReference type="InterPro" id="IPR029058">
    <property type="entry name" value="AB_hydrolase_fold"/>
</dbReference>